<dbReference type="GO" id="GO:0016020">
    <property type="term" value="C:membrane"/>
    <property type="evidence" value="ECO:0007669"/>
    <property type="project" value="UniProtKB-SubCell"/>
</dbReference>
<comment type="catalytic activity">
    <reaction evidence="1 7">
        <text>Cleavage of hydrophobic, N-terminal signal or leader sequences from secreted and periplasmic proteins.</text>
        <dbReference type="EC" id="3.4.21.89"/>
    </reaction>
</comment>
<evidence type="ECO:0000256" key="2">
    <source>
        <dbReference type="ARBA" id="ARBA00009370"/>
    </source>
</evidence>
<dbReference type="PANTHER" id="PTHR43390">
    <property type="entry name" value="SIGNAL PEPTIDASE I"/>
    <property type="match status" value="1"/>
</dbReference>
<accession>A0A2A2HZ81</accession>
<keyword evidence="7" id="KW-0812">Transmembrane</keyword>
<gene>
    <name evidence="9" type="primary">lepB</name>
    <name evidence="9" type="ORF">CF392_15125</name>
</gene>
<dbReference type="InterPro" id="IPR019758">
    <property type="entry name" value="Pept_S26A_signal_pept_1_CS"/>
</dbReference>
<evidence type="ECO:0000259" key="8">
    <source>
        <dbReference type="Pfam" id="PF10502"/>
    </source>
</evidence>
<dbReference type="Gene3D" id="2.10.109.10">
    <property type="entry name" value="Umud Fragment, subunit A"/>
    <property type="match status" value="1"/>
</dbReference>
<name>A0A2A2HZ81_9GAMM</name>
<feature type="domain" description="Peptidase S26" evidence="8">
    <location>
        <begin position="66"/>
        <end position="214"/>
    </location>
</feature>
<comment type="similarity">
    <text evidence="2 7">Belongs to the peptidase S26 family.</text>
</comment>
<dbReference type="NCBIfam" id="TIGR02227">
    <property type="entry name" value="sigpep_I_bact"/>
    <property type="match status" value="1"/>
</dbReference>
<dbReference type="GO" id="GO:0009003">
    <property type="term" value="F:signal peptidase activity"/>
    <property type="evidence" value="ECO:0007669"/>
    <property type="project" value="UniProtKB-EC"/>
</dbReference>
<comment type="subcellular location">
    <subcellularLocation>
        <location evidence="7">Membrane</location>
        <topology evidence="7">Multi-pass membrane protein</topology>
    </subcellularLocation>
</comment>
<keyword evidence="7" id="KW-1133">Transmembrane helix</keyword>
<feature type="active site" evidence="6">
    <location>
        <position position="137"/>
    </location>
</feature>
<evidence type="ECO:0000256" key="5">
    <source>
        <dbReference type="ARBA" id="ARBA00022801"/>
    </source>
</evidence>
<proteinExistence type="inferred from homology"/>
<protein>
    <recommendedName>
        <fullName evidence="4 7">Signal peptidase I</fullName>
        <ecNumber evidence="3 7">3.4.21.89</ecNumber>
    </recommendedName>
</protein>
<dbReference type="InterPro" id="IPR036286">
    <property type="entry name" value="LexA/Signal_pep-like_sf"/>
</dbReference>
<dbReference type="InterPro" id="IPR019533">
    <property type="entry name" value="Peptidase_S26"/>
</dbReference>
<keyword evidence="10" id="KW-1185">Reference proteome</keyword>
<evidence type="ECO:0000256" key="4">
    <source>
        <dbReference type="ARBA" id="ARBA00019232"/>
    </source>
</evidence>
<dbReference type="Proteomes" id="UP000218332">
    <property type="component" value="Unassembled WGS sequence"/>
</dbReference>
<dbReference type="GO" id="GO:0006465">
    <property type="term" value="P:signal peptide processing"/>
    <property type="evidence" value="ECO:0007669"/>
    <property type="project" value="InterPro"/>
</dbReference>
<feature type="active site" evidence="6">
    <location>
        <position position="96"/>
    </location>
</feature>
<dbReference type="InterPro" id="IPR000223">
    <property type="entry name" value="Pept_S26A_signal_pept_1"/>
</dbReference>
<dbReference type="Pfam" id="PF10502">
    <property type="entry name" value="Peptidase_S26"/>
    <property type="match status" value="1"/>
</dbReference>
<comment type="caution">
    <text evidence="9">The sequence shown here is derived from an EMBL/GenBank/DDBJ whole genome shotgun (WGS) entry which is preliminary data.</text>
</comment>
<evidence type="ECO:0000256" key="7">
    <source>
        <dbReference type="RuleBase" id="RU362042"/>
    </source>
</evidence>
<feature type="transmembrane region" description="Helical" evidence="7">
    <location>
        <begin position="6"/>
        <end position="25"/>
    </location>
</feature>
<dbReference type="AlphaFoldDB" id="A0A2A2HZ81"/>
<keyword evidence="7" id="KW-0472">Membrane</keyword>
<dbReference type="CDD" id="cd06530">
    <property type="entry name" value="S26_SPase_I"/>
    <property type="match status" value="1"/>
</dbReference>
<evidence type="ECO:0000256" key="1">
    <source>
        <dbReference type="ARBA" id="ARBA00000677"/>
    </source>
</evidence>
<dbReference type="EC" id="3.4.21.89" evidence="3 7"/>
<evidence type="ECO:0000313" key="9">
    <source>
        <dbReference type="EMBL" id="PAV24647.1"/>
    </source>
</evidence>
<dbReference type="GO" id="GO:0004252">
    <property type="term" value="F:serine-type endopeptidase activity"/>
    <property type="evidence" value="ECO:0007669"/>
    <property type="project" value="InterPro"/>
</dbReference>
<evidence type="ECO:0000256" key="3">
    <source>
        <dbReference type="ARBA" id="ARBA00013208"/>
    </source>
</evidence>
<dbReference type="RefSeq" id="WP_095612267.1">
    <property type="nucleotide sequence ID" value="NZ_NMPM01000122.1"/>
</dbReference>
<dbReference type="PANTHER" id="PTHR43390:SF1">
    <property type="entry name" value="CHLOROPLAST PROCESSING PEPTIDASE"/>
    <property type="match status" value="1"/>
</dbReference>
<sequence length="217" mass="23852">MPNACVRQRIDCIALAMVIVLSVALTMSRQITTFTGLILQAALLAAFASLLAGWIGRTWGYRAIGTVALFVVFCVVIYCLRKPLFGVGVYHVVSASMEPTVPKGSIVLVDEWWPKPEAKLPRCSIIAFRGNGLVQIKRVIAVPGDHIAGQNGRVLVNGEASDCYPQSLITMYRNVATRQLTEGHFFVVGDNHAHSRDSRTYGTIQRHQVAGRVRDIF</sequence>
<evidence type="ECO:0000256" key="6">
    <source>
        <dbReference type="PIRSR" id="PIRSR600223-1"/>
    </source>
</evidence>
<organism evidence="9 10">
    <name type="scientific">Tamilnaduibacter salinus</name>
    <dbReference type="NCBI Taxonomy" id="1484056"/>
    <lineage>
        <taxon>Bacteria</taxon>
        <taxon>Pseudomonadati</taxon>
        <taxon>Pseudomonadota</taxon>
        <taxon>Gammaproteobacteria</taxon>
        <taxon>Pseudomonadales</taxon>
        <taxon>Marinobacteraceae</taxon>
        <taxon>Tamilnaduibacter</taxon>
    </lineage>
</organism>
<dbReference type="PRINTS" id="PR00727">
    <property type="entry name" value="LEADERPTASE"/>
</dbReference>
<keyword evidence="7" id="KW-0645">Protease</keyword>
<dbReference type="EMBL" id="NMPM01000122">
    <property type="protein sequence ID" value="PAV24647.1"/>
    <property type="molecule type" value="Genomic_DNA"/>
</dbReference>
<dbReference type="PROSITE" id="PS00761">
    <property type="entry name" value="SPASE_I_3"/>
    <property type="match status" value="1"/>
</dbReference>
<feature type="transmembrane region" description="Helical" evidence="7">
    <location>
        <begin position="37"/>
        <end position="55"/>
    </location>
</feature>
<feature type="transmembrane region" description="Helical" evidence="7">
    <location>
        <begin position="61"/>
        <end position="80"/>
    </location>
</feature>
<dbReference type="SUPFAM" id="SSF51306">
    <property type="entry name" value="LexA/Signal peptidase"/>
    <property type="match status" value="1"/>
</dbReference>
<keyword evidence="5 7" id="KW-0378">Hydrolase</keyword>
<reference evidence="9 10" key="1">
    <citation type="submission" date="2017-07" db="EMBL/GenBank/DDBJ databases">
        <title>Tamlnaduibacter salinus (Mi-7) genome sequencing.</title>
        <authorList>
            <person name="Verma A."/>
            <person name="Krishnamurthi S."/>
        </authorList>
    </citation>
    <scope>NUCLEOTIDE SEQUENCE [LARGE SCALE GENOMIC DNA]</scope>
    <source>
        <strain evidence="9 10">Mi-7</strain>
    </source>
</reference>
<evidence type="ECO:0000313" key="10">
    <source>
        <dbReference type="Proteomes" id="UP000218332"/>
    </source>
</evidence>